<evidence type="ECO:0000313" key="1">
    <source>
        <dbReference type="EMBL" id="JAH75339.1"/>
    </source>
</evidence>
<proteinExistence type="predicted"/>
<reference evidence="1" key="2">
    <citation type="journal article" date="2015" name="Fish Shellfish Immunol.">
        <title>Early steps in the European eel (Anguilla anguilla)-Vibrio vulnificus interaction in the gills: Role of the RtxA13 toxin.</title>
        <authorList>
            <person name="Callol A."/>
            <person name="Pajuelo D."/>
            <person name="Ebbesson L."/>
            <person name="Teles M."/>
            <person name="MacKenzie S."/>
            <person name="Amaro C."/>
        </authorList>
    </citation>
    <scope>NUCLEOTIDE SEQUENCE</scope>
</reference>
<name>A0A0E9VB66_ANGAN</name>
<dbReference type="EMBL" id="GBXM01026901">
    <property type="protein sequence ID" value="JAH81676.1"/>
    <property type="molecule type" value="Transcribed_RNA"/>
</dbReference>
<dbReference type="EMBL" id="GBXM01033238">
    <property type="protein sequence ID" value="JAH75339.1"/>
    <property type="molecule type" value="Transcribed_RNA"/>
</dbReference>
<reference evidence="1" key="1">
    <citation type="submission" date="2014-11" db="EMBL/GenBank/DDBJ databases">
        <authorList>
            <person name="Amaro Gonzalez C."/>
        </authorList>
    </citation>
    <scope>NUCLEOTIDE SEQUENCE</scope>
</reference>
<sequence>MARASRKQLVSIFPHLSVHCRSSHQGSTSCM</sequence>
<accession>A0A0E9VB66</accession>
<organism evidence="1">
    <name type="scientific">Anguilla anguilla</name>
    <name type="common">European freshwater eel</name>
    <name type="synonym">Muraena anguilla</name>
    <dbReference type="NCBI Taxonomy" id="7936"/>
    <lineage>
        <taxon>Eukaryota</taxon>
        <taxon>Metazoa</taxon>
        <taxon>Chordata</taxon>
        <taxon>Craniata</taxon>
        <taxon>Vertebrata</taxon>
        <taxon>Euteleostomi</taxon>
        <taxon>Actinopterygii</taxon>
        <taxon>Neopterygii</taxon>
        <taxon>Teleostei</taxon>
        <taxon>Anguilliformes</taxon>
        <taxon>Anguillidae</taxon>
        <taxon>Anguilla</taxon>
    </lineage>
</organism>
<dbReference type="AlphaFoldDB" id="A0A0E9VB66"/>
<protein>
    <submittedName>
        <fullName evidence="1">Uncharacterized protein</fullName>
    </submittedName>
</protein>